<keyword evidence="1" id="KW-0812">Transmembrane</keyword>
<sequence length="232" mass="23920">MSNPDSFIDEVSEELRRDRLYGLFRRYGWIGGVVILVIVGGTAFTQWSKAREAARAEGFGDALIDALDTGSPEARREALAAVPATGTQVVIRDLIAASDPGEDREATLAALDAVIADTTLAPAWRDLAILRRVGVAGADMPLAERRASLEGIAGAGRPYRALAAEQLAYLLIEEGDSAGAIQALVALTTAEDAGASLRARAGQVVTALGGAPAVPASAGAEAAAPAAEEQED</sequence>
<dbReference type="Proteomes" id="UP000277498">
    <property type="component" value="Unassembled WGS sequence"/>
</dbReference>
<name>A0A3P5XI30_9RHOB</name>
<dbReference type="EMBL" id="UXAW01000080">
    <property type="protein sequence ID" value="VDC30554.1"/>
    <property type="molecule type" value="Genomic_DNA"/>
</dbReference>
<accession>A0A3P5XI30</accession>
<protein>
    <recommendedName>
        <fullName evidence="4">Tetratricopeptide repeat-like domain-containing protein</fullName>
    </recommendedName>
</protein>
<gene>
    <name evidence="2" type="ORF">XINFAN_02580</name>
</gene>
<dbReference type="RefSeq" id="WP_233352206.1">
    <property type="nucleotide sequence ID" value="NZ_UXAW01000080.1"/>
</dbReference>
<organism evidence="2 3">
    <name type="scientific">Pseudogemmobacter humi</name>
    <dbReference type="NCBI Taxonomy" id="2483812"/>
    <lineage>
        <taxon>Bacteria</taxon>
        <taxon>Pseudomonadati</taxon>
        <taxon>Pseudomonadota</taxon>
        <taxon>Alphaproteobacteria</taxon>
        <taxon>Rhodobacterales</taxon>
        <taxon>Paracoccaceae</taxon>
        <taxon>Pseudogemmobacter</taxon>
    </lineage>
</organism>
<evidence type="ECO:0000313" key="3">
    <source>
        <dbReference type="Proteomes" id="UP000277498"/>
    </source>
</evidence>
<reference evidence="2 3" key="1">
    <citation type="submission" date="2018-11" db="EMBL/GenBank/DDBJ databases">
        <authorList>
            <person name="Criscuolo A."/>
        </authorList>
    </citation>
    <scope>NUCLEOTIDE SEQUENCE [LARGE SCALE GENOMIC DNA]</scope>
    <source>
        <strain evidence="2">ACIP111625</strain>
    </source>
</reference>
<keyword evidence="3" id="KW-1185">Reference proteome</keyword>
<keyword evidence="1" id="KW-0472">Membrane</keyword>
<evidence type="ECO:0000313" key="2">
    <source>
        <dbReference type="EMBL" id="VDC30554.1"/>
    </source>
</evidence>
<feature type="transmembrane region" description="Helical" evidence="1">
    <location>
        <begin position="27"/>
        <end position="45"/>
    </location>
</feature>
<dbReference type="AlphaFoldDB" id="A0A3P5XI30"/>
<keyword evidence="1" id="KW-1133">Transmembrane helix</keyword>
<evidence type="ECO:0000256" key="1">
    <source>
        <dbReference type="SAM" id="Phobius"/>
    </source>
</evidence>
<evidence type="ECO:0008006" key="4">
    <source>
        <dbReference type="Google" id="ProtNLM"/>
    </source>
</evidence>
<proteinExistence type="predicted"/>